<comment type="caution">
    <text evidence="1">The sequence shown here is derived from an EMBL/GenBank/DDBJ whole genome shotgun (WGS) entry which is preliminary data.</text>
</comment>
<name>A0A418NVT8_9SPHN</name>
<gene>
    <name evidence="1" type="ORF">D2V07_00230</name>
</gene>
<accession>A0A418NVT8</accession>
<keyword evidence="2" id="KW-1185">Reference proteome</keyword>
<dbReference type="EMBL" id="QXFL01000001">
    <property type="protein sequence ID" value="RIV88744.1"/>
    <property type="molecule type" value="Genomic_DNA"/>
</dbReference>
<protein>
    <submittedName>
        <fullName evidence="1">Exodeoxyribonuclease VII small subunit</fullName>
    </submittedName>
</protein>
<proteinExistence type="predicted"/>
<sequence>MALTAPPTGSDLCTQCGLCCNGALFGFVPLTTAEQALARHRGHGARMPQPCEFLHNRTCGIYADGPPHVCSAFRCSLLRRFEAGDLALDDALVEVAEGHRLHDAARAELEPGTRLADVYRELAEGAAAQDGAFDMSKARRQVALIALMVYAQDHFRVPGNAADQQRTNFPG</sequence>
<evidence type="ECO:0000313" key="1">
    <source>
        <dbReference type="EMBL" id="RIV88744.1"/>
    </source>
</evidence>
<reference evidence="1 2" key="1">
    <citation type="submission" date="2018-08" db="EMBL/GenBank/DDBJ databases">
        <title>Erythrobacter zhengii sp.nov., a bacterium isolated from deep-sea sediment.</title>
        <authorList>
            <person name="Fang C."/>
            <person name="Wu Y.-H."/>
            <person name="Sun C."/>
            <person name="Wang H."/>
            <person name="Cheng H."/>
            <person name="Meng F.-X."/>
            <person name="Wang C.-S."/>
            <person name="Xu X.-W."/>
        </authorList>
    </citation>
    <scope>NUCLEOTIDE SEQUENCE [LARGE SCALE GENOMIC DNA]</scope>
    <source>
        <strain evidence="1 2">V18</strain>
    </source>
</reference>
<dbReference type="Proteomes" id="UP000286576">
    <property type="component" value="Unassembled WGS sequence"/>
</dbReference>
<organism evidence="1 2">
    <name type="scientific">Aurantiacibacter zhengii</name>
    <dbReference type="NCBI Taxonomy" id="2307003"/>
    <lineage>
        <taxon>Bacteria</taxon>
        <taxon>Pseudomonadati</taxon>
        <taxon>Pseudomonadota</taxon>
        <taxon>Alphaproteobacteria</taxon>
        <taxon>Sphingomonadales</taxon>
        <taxon>Erythrobacteraceae</taxon>
        <taxon>Aurantiacibacter</taxon>
    </lineage>
</organism>
<evidence type="ECO:0000313" key="2">
    <source>
        <dbReference type="Proteomes" id="UP000286576"/>
    </source>
</evidence>
<dbReference type="AlphaFoldDB" id="A0A418NVT8"/>